<dbReference type="InterPro" id="IPR024079">
    <property type="entry name" value="MetalloPept_cat_dom_sf"/>
</dbReference>
<dbReference type="RefSeq" id="WP_065906519.1">
    <property type="nucleotide sequence ID" value="NZ_MAUE01000029.1"/>
</dbReference>
<keyword evidence="4" id="KW-1185">Reference proteome</keyword>
<name>A0A2T4FP41_9PSED</name>
<evidence type="ECO:0000259" key="1">
    <source>
        <dbReference type="Pfam" id="PF20178"/>
    </source>
</evidence>
<feature type="domain" description="Dermonecrotic toxin N-terminal" evidence="1">
    <location>
        <begin position="959"/>
        <end position="1141"/>
    </location>
</feature>
<evidence type="ECO:0000313" key="3">
    <source>
        <dbReference type="EMBL" id="PTC25194.1"/>
    </source>
</evidence>
<gene>
    <name evidence="2" type="ORF">BBG20_20500</name>
    <name evidence="3" type="ORF">C9382_24935</name>
</gene>
<proteinExistence type="predicted"/>
<protein>
    <recommendedName>
        <fullName evidence="1">Dermonecrotic toxin N-terminal domain-containing protein</fullName>
    </recommendedName>
</protein>
<evidence type="ECO:0000313" key="2">
    <source>
        <dbReference type="EMBL" id="OCW23873.1"/>
    </source>
</evidence>
<dbReference type="EMBL" id="MAUE01000029">
    <property type="protein sequence ID" value="OCW23873.1"/>
    <property type="molecule type" value="Genomic_DNA"/>
</dbReference>
<evidence type="ECO:0000313" key="5">
    <source>
        <dbReference type="Proteomes" id="UP000240571"/>
    </source>
</evidence>
<reference evidence="2 4" key="1">
    <citation type="submission" date="2016-06" db="EMBL/GenBank/DDBJ databases">
        <title>Draft genome sequence of Pseudomonas sp. S1E40, a novel strain antagonistic activity to fungal plant pathogen.</title>
        <authorList>
            <person name="Tambong J.T."/>
            <person name="Tchagang C."/>
            <person name="Xu R."/>
        </authorList>
    </citation>
    <scope>NUCLEOTIDE SEQUENCE [LARGE SCALE GENOMIC DNA]</scope>
    <source>
        <strain evidence="2 4">S1E40</strain>
    </source>
</reference>
<dbReference type="InterPro" id="IPR046673">
    <property type="entry name" value="ToxA_N"/>
</dbReference>
<dbReference type="OrthoDB" id="7032306at2"/>
<dbReference type="Proteomes" id="UP000240571">
    <property type="component" value="Unassembled WGS sequence"/>
</dbReference>
<organism evidence="3 5">
    <name type="scientific">Pseudomonas aylmerensis</name>
    <dbReference type="NCBI Taxonomy" id="1869229"/>
    <lineage>
        <taxon>Bacteria</taxon>
        <taxon>Pseudomonadati</taxon>
        <taxon>Pseudomonadota</taxon>
        <taxon>Gammaproteobacteria</taxon>
        <taxon>Pseudomonadales</taxon>
        <taxon>Pseudomonadaceae</taxon>
        <taxon>Pseudomonas</taxon>
    </lineage>
</organism>
<accession>A0A2T4FP41</accession>
<dbReference type="GO" id="GO:0008237">
    <property type="term" value="F:metallopeptidase activity"/>
    <property type="evidence" value="ECO:0007669"/>
    <property type="project" value="InterPro"/>
</dbReference>
<dbReference type="Pfam" id="PF20178">
    <property type="entry name" value="ToxA_N"/>
    <property type="match status" value="1"/>
</dbReference>
<sequence length="1709" mass="192024">MARVTPAYFFDEFLRPTRRKEPTPRERALGFTVRDLEWLHTLYYATHTARQDATVHGFPMQVDRLLVNLSGQPAIVLAGAFLMSPTPDDGKAVLYTPYGGLELFDHRTTLISTLEERLTHPSQRSELLQFVSIDTRDALPAGARLAVTTAIIQGAVMQDQEEAIRASQQKNVAAMLSQLRQLPSLHAMLDTLLGIMAHPHFRRLKQADTRVNSFTVVGGHWVASEPLRDTLLRFYVQQAWPAGQTHTYFNLAHDTSAFTPQQLAEDQQRWDNVVEHTSAILSTLLSSLLQTYWNEDIDGTQSRLQFFARVISDKFRADLLLKHQAWIVSTEENQKLRALFLPDQAARSAFDPQLNIEKVRVHAPFQHYVDLASTLMISNTHAYLYTQTRGLQVLANLQDLDNALLAMLKAAGHEDELLNFLSVEERSVFIGMDEVQVTGKPVVGDVFQETLEDIVSKQLDNLDYALGLYRRSGGDVDLAALLDSALDVRAMLDSRLLAEETDGRWSVHPVTSGNGRPTTVLAEKAKRHLQRLQAIEVAMAEERKHHPTLRSLAAHALADELDSRHLELQPDAVFINTYPTPALEREERLPLASSSMVQHLIARLARQATALSESSLTWFYGPYTAGAAYQLHNLGLVTFNAIIDEVLRTFAENDLRTLPNLLLEQNQAHLSQAMLQGLRGEAQLRWLHKSLSAESVVLLDSVLNADGMSRLTRHGLNGFIPDAYGLTLRFGTDNTPHALANCFVLTERGGIDPFNSGVALLWTPRSGYESFGSIKALCDALVRRLRDPLKRLTLVENLPVSQYIPHRVCQLGPLRRIDDHLLHNRQQTYSDFMRDEIDHLFSMRLSAERFQDCMDNLIRRPPPTNLPRAIAIAKAITYQQALPVWLGMAAPREQILQAELLEQYRVSAPDERDYLHGITPLRNEVLPLLSDLLSKRFPGQVINPEGILIPGRIDLTGNVQTLVDFALRHLPQLNGDDIRPRSRTATPLPAELDGNAVVQLVRQVGLKSLYQKKLTTLLASDTEDSRQRRQLFCRQLPWQLLQYAHEQTLEERLSASAWSYIQQIFDMPDAVARDAVAGVNATIRPLELIATPGAAPVKALGCYLIGAKTGTAGPLILYAPYSPKHLLKEYAHEAALVNAITSPGTLQDWVVGQMQEPHQATYRNLLGERWGRGFSEIRLGAATIDGNVLGRLYQDNLQMLQQMLDTQFSPACEAQWDAITSLFTEGIPKGLQFMAGKLAYPLVVWRSYQQFKISAEDLQQHRWQHALRAFVCGVAQLASLRKEVDRLLPQTPAIQSQVRPSSGELTLADLDLTGPLRTQLQAFETHDFALSELELRALTLPYRDASGEHHFVPLAGKVYPVKPAGEHWRLSIGDLHGPYVQCDAQGVWTLDFNRRHPRYGKVLSRFTGKLYTLAAERDAINIEAVGLQEIEALSSWKAQCIDEALNVATYYAVNCKRNLLHFKPLRDPNSRLGQFFGELFGVVTMTPAQVQRVERRVDEVLDELTNPTLIGAHSTRFVSGTHRYNPQTTFAFVVPEDHDHKIYLLDRFFDPHMDVYQNRLNAPFDISAHARATVLIHEISHLKSLTEDLAYLDSMRPFPDLINVKASGAWQMKTELDDLRQTAFSISTPASILFKVWDEFSQEWEDFGSHNGTRILKDKVLSATGARSLAQARDIFMSDADKRIDTILANADSVTCIISDLGRRLETGA</sequence>
<reference evidence="3 5" key="2">
    <citation type="submission" date="2018-03" db="EMBL/GenBank/DDBJ databases">
        <title>Diversity of bacteria associated with corn roots inoculated with woodland soils in Canada, and Description of Pseudomonas aylmerense sp. nov.</title>
        <authorList>
            <person name="Tambong J.T."/>
            <person name="Xu R."/>
            <person name="Tchagang C."/>
        </authorList>
    </citation>
    <scope>NUCLEOTIDE SEQUENCE [LARGE SCALE GENOMIC DNA]</scope>
    <source>
        <strain evidence="3 5">S1E44</strain>
    </source>
</reference>
<dbReference type="Gene3D" id="3.40.390.10">
    <property type="entry name" value="Collagenase (Catalytic Domain)"/>
    <property type="match status" value="1"/>
</dbReference>
<comment type="caution">
    <text evidence="3">The sequence shown here is derived from an EMBL/GenBank/DDBJ whole genome shotgun (WGS) entry which is preliminary data.</text>
</comment>
<dbReference type="SUPFAM" id="SSF55486">
    <property type="entry name" value="Metalloproteases ('zincins'), catalytic domain"/>
    <property type="match status" value="1"/>
</dbReference>
<evidence type="ECO:0000313" key="4">
    <source>
        <dbReference type="Proteomes" id="UP000095081"/>
    </source>
</evidence>
<dbReference type="Proteomes" id="UP000095081">
    <property type="component" value="Unassembled WGS sequence"/>
</dbReference>
<dbReference type="EMBL" id="PYWW01000052">
    <property type="protein sequence ID" value="PTC25194.1"/>
    <property type="molecule type" value="Genomic_DNA"/>
</dbReference>